<dbReference type="Pfam" id="PF00881">
    <property type="entry name" value="Nitroreductase"/>
    <property type="match status" value="2"/>
</dbReference>
<dbReference type="InterPro" id="IPR000415">
    <property type="entry name" value="Nitroreductase-like"/>
</dbReference>
<evidence type="ECO:0000313" key="5">
    <source>
        <dbReference type="Proteomes" id="UP000184172"/>
    </source>
</evidence>
<dbReference type="Proteomes" id="UP000184172">
    <property type="component" value="Unassembled WGS sequence"/>
</dbReference>
<dbReference type="EMBL" id="FQYV01000009">
    <property type="protein sequence ID" value="SHJ08696.1"/>
    <property type="molecule type" value="Genomic_DNA"/>
</dbReference>
<dbReference type="RefSeq" id="WP_073217302.1">
    <property type="nucleotide sequence ID" value="NZ_FNNS01000011.1"/>
</dbReference>
<accession>A0A1M6GFE8</accession>
<keyword evidence="2" id="KW-0560">Oxidoreductase</keyword>
<dbReference type="PANTHER" id="PTHR43673">
    <property type="entry name" value="NAD(P)H NITROREDUCTASE YDGI-RELATED"/>
    <property type="match status" value="1"/>
</dbReference>
<dbReference type="CDD" id="cd02138">
    <property type="entry name" value="TdsD-like"/>
    <property type="match status" value="1"/>
</dbReference>
<dbReference type="SUPFAM" id="SSF55469">
    <property type="entry name" value="FMN-dependent nitroreductase-like"/>
    <property type="match status" value="1"/>
</dbReference>
<dbReference type="GO" id="GO:0016491">
    <property type="term" value="F:oxidoreductase activity"/>
    <property type="evidence" value="ECO:0007669"/>
    <property type="project" value="UniProtKB-KW"/>
</dbReference>
<evidence type="ECO:0000256" key="1">
    <source>
        <dbReference type="ARBA" id="ARBA00007118"/>
    </source>
</evidence>
<evidence type="ECO:0000313" key="4">
    <source>
        <dbReference type="EMBL" id="SHJ08696.1"/>
    </source>
</evidence>
<dbReference type="Gene3D" id="3.40.109.10">
    <property type="entry name" value="NADH Oxidase"/>
    <property type="match status" value="1"/>
</dbReference>
<keyword evidence="5" id="KW-1185">Reference proteome</keyword>
<dbReference type="OrthoDB" id="9809288at2"/>
<feature type="domain" description="Nitroreductase" evidence="3">
    <location>
        <begin position="82"/>
        <end position="164"/>
    </location>
</feature>
<sequence>MDKKNTIKKITNTEYPILDTIKNRWSPRAFSDTPIKEETVKTLLEAGRWAPSASNLQPWRVIWGIKGTETYDRIFNCLDEFNQSWAGSAQVLWLNVFKKTMGKDNRENFHALHDLGLFMGNVLMQAESMGIAAHQMAGIRFKDANKEFKFNDDYHVATGVAFGYYGGDVSKLPEGLREQELKETRIRNAQSEFAFNGDYKK</sequence>
<evidence type="ECO:0000256" key="2">
    <source>
        <dbReference type="ARBA" id="ARBA00023002"/>
    </source>
</evidence>
<dbReference type="PANTHER" id="PTHR43673:SF10">
    <property type="entry name" value="NADH DEHYDROGENASE_NAD(P)H NITROREDUCTASE XCC3605-RELATED"/>
    <property type="match status" value="1"/>
</dbReference>
<feature type="domain" description="Nitroreductase" evidence="3">
    <location>
        <begin position="21"/>
        <end position="64"/>
    </location>
</feature>
<dbReference type="STRING" id="797419.SAMN05216556_11146"/>
<comment type="similarity">
    <text evidence="1">Belongs to the nitroreductase family.</text>
</comment>
<organism evidence="4 5">
    <name type="scientific">Aequorivita viscosa</name>
    <dbReference type="NCBI Taxonomy" id="797419"/>
    <lineage>
        <taxon>Bacteria</taxon>
        <taxon>Pseudomonadati</taxon>
        <taxon>Bacteroidota</taxon>
        <taxon>Flavobacteriia</taxon>
        <taxon>Flavobacteriales</taxon>
        <taxon>Flavobacteriaceae</taxon>
        <taxon>Aequorivita</taxon>
    </lineage>
</organism>
<reference evidence="5" key="1">
    <citation type="submission" date="2016-11" db="EMBL/GenBank/DDBJ databases">
        <authorList>
            <person name="Varghese N."/>
            <person name="Submissions S."/>
        </authorList>
    </citation>
    <scope>NUCLEOTIDE SEQUENCE [LARGE SCALE GENOMIC DNA]</scope>
    <source>
        <strain evidence="5">DSM 26349</strain>
    </source>
</reference>
<name>A0A1M6GFE8_9FLAO</name>
<evidence type="ECO:0000259" key="3">
    <source>
        <dbReference type="Pfam" id="PF00881"/>
    </source>
</evidence>
<protein>
    <submittedName>
        <fullName evidence="4">Nitroreductase</fullName>
    </submittedName>
</protein>
<proteinExistence type="inferred from homology"/>
<gene>
    <name evidence="4" type="ORF">SAMN04487908_10969</name>
</gene>
<dbReference type="AlphaFoldDB" id="A0A1M6GFE8"/>
<dbReference type="InterPro" id="IPR029479">
    <property type="entry name" value="Nitroreductase"/>
</dbReference>